<sequence length="72" mass="8130">MSWLHPKTLTPLEDFRASSHNKGSTTLTLVPRDLRNNFNKGNFNNHSNKSRNFSLTTKLQAVQDSVGFRAQG</sequence>
<dbReference type="Proteomes" id="UP001055879">
    <property type="component" value="Linkage Group LG05"/>
</dbReference>
<reference evidence="2" key="1">
    <citation type="journal article" date="2022" name="Mol. Ecol. Resour.">
        <title>The genomes of chicory, endive, great burdock and yacon provide insights into Asteraceae palaeo-polyploidization history and plant inulin production.</title>
        <authorList>
            <person name="Fan W."/>
            <person name="Wang S."/>
            <person name="Wang H."/>
            <person name="Wang A."/>
            <person name="Jiang F."/>
            <person name="Liu H."/>
            <person name="Zhao H."/>
            <person name="Xu D."/>
            <person name="Zhang Y."/>
        </authorList>
    </citation>
    <scope>NUCLEOTIDE SEQUENCE [LARGE SCALE GENOMIC DNA]</scope>
    <source>
        <strain evidence="2">cv. Niubang</strain>
    </source>
</reference>
<keyword evidence="2" id="KW-1185">Reference proteome</keyword>
<gene>
    <name evidence="1" type="ORF">L6452_16959</name>
</gene>
<comment type="caution">
    <text evidence="1">The sequence shown here is derived from an EMBL/GenBank/DDBJ whole genome shotgun (WGS) entry which is preliminary data.</text>
</comment>
<organism evidence="1 2">
    <name type="scientific">Arctium lappa</name>
    <name type="common">Greater burdock</name>
    <name type="synonym">Lappa major</name>
    <dbReference type="NCBI Taxonomy" id="4217"/>
    <lineage>
        <taxon>Eukaryota</taxon>
        <taxon>Viridiplantae</taxon>
        <taxon>Streptophyta</taxon>
        <taxon>Embryophyta</taxon>
        <taxon>Tracheophyta</taxon>
        <taxon>Spermatophyta</taxon>
        <taxon>Magnoliopsida</taxon>
        <taxon>eudicotyledons</taxon>
        <taxon>Gunneridae</taxon>
        <taxon>Pentapetalae</taxon>
        <taxon>asterids</taxon>
        <taxon>campanulids</taxon>
        <taxon>Asterales</taxon>
        <taxon>Asteraceae</taxon>
        <taxon>Carduoideae</taxon>
        <taxon>Cardueae</taxon>
        <taxon>Arctiinae</taxon>
        <taxon>Arctium</taxon>
    </lineage>
</organism>
<evidence type="ECO:0000313" key="2">
    <source>
        <dbReference type="Proteomes" id="UP001055879"/>
    </source>
</evidence>
<reference evidence="1 2" key="2">
    <citation type="journal article" date="2022" name="Mol. Ecol. Resour.">
        <title>The genomes of chicory, endive, great burdock and yacon provide insights into Asteraceae paleo-polyploidization history and plant inulin production.</title>
        <authorList>
            <person name="Fan W."/>
            <person name="Wang S."/>
            <person name="Wang H."/>
            <person name="Wang A."/>
            <person name="Jiang F."/>
            <person name="Liu H."/>
            <person name="Zhao H."/>
            <person name="Xu D."/>
            <person name="Zhang Y."/>
        </authorList>
    </citation>
    <scope>NUCLEOTIDE SEQUENCE [LARGE SCALE GENOMIC DNA]</scope>
    <source>
        <strain evidence="2">cv. Niubang</strain>
    </source>
</reference>
<protein>
    <submittedName>
        <fullName evidence="1">Uncharacterized protein</fullName>
    </submittedName>
</protein>
<dbReference type="EMBL" id="CM042051">
    <property type="protein sequence ID" value="KAI3728325.1"/>
    <property type="molecule type" value="Genomic_DNA"/>
</dbReference>
<evidence type="ECO:0000313" key="1">
    <source>
        <dbReference type="EMBL" id="KAI3728325.1"/>
    </source>
</evidence>
<proteinExistence type="predicted"/>
<accession>A0ACB9C285</accession>
<name>A0ACB9C285_ARCLA</name>